<name>A0A8X8ZA68_SALSN</name>
<evidence type="ECO:0000313" key="1">
    <source>
        <dbReference type="EMBL" id="KAG6397451.1"/>
    </source>
</evidence>
<gene>
    <name evidence="1" type="ORF">SASPL_143618</name>
</gene>
<dbReference type="EMBL" id="PNBA02000016">
    <property type="protein sequence ID" value="KAG6397451.1"/>
    <property type="molecule type" value="Genomic_DNA"/>
</dbReference>
<dbReference type="Pfam" id="PF06101">
    <property type="entry name" value="Vps62"/>
    <property type="match status" value="3"/>
</dbReference>
<dbReference type="Proteomes" id="UP000298416">
    <property type="component" value="Unassembled WGS sequence"/>
</dbReference>
<protein>
    <submittedName>
        <fullName evidence="1">Uncharacterized protein</fullName>
    </submittedName>
</protein>
<sequence length="236" mass="25438">MFRWFSYRRSRIPPSATCRCLCDTKEYLPSSVDWFFSNDALLYKKGEESRSVRIEPGGANLPNGGDPAGLYWLDLPVDKGGRDRVSHDDIASAEAYVHFKTGVENGMFTDIQIGGEGAAELGGGAAVAVVGDDAAFPTPEVEIGAIGDDEVWMFYPFNGHATAKIGLSLGRIGEHFAWYSSRNGHAGNNEPGLYLQGPGNGFGIRNDWARSNKVVDTGARFVVVASEGEAEAVVEL</sequence>
<comment type="caution">
    <text evidence="1">The sequence shown here is derived from an EMBL/GenBank/DDBJ whole genome shotgun (WGS) entry which is preliminary data.</text>
</comment>
<dbReference type="InterPro" id="IPR009291">
    <property type="entry name" value="Vps62"/>
</dbReference>
<reference evidence="1" key="2">
    <citation type="submission" date="2020-08" db="EMBL/GenBank/DDBJ databases">
        <title>Plant Genome Project.</title>
        <authorList>
            <person name="Zhang R.-G."/>
        </authorList>
    </citation>
    <scope>NUCLEOTIDE SEQUENCE</scope>
    <source>
        <strain evidence="1">Huo1</strain>
        <tissue evidence="1">Leaf</tissue>
    </source>
</reference>
<accession>A0A8X8ZA68</accession>
<organism evidence="1">
    <name type="scientific">Salvia splendens</name>
    <name type="common">Scarlet sage</name>
    <dbReference type="NCBI Taxonomy" id="180675"/>
    <lineage>
        <taxon>Eukaryota</taxon>
        <taxon>Viridiplantae</taxon>
        <taxon>Streptophyta</taxon>
        <taxon>Embryophyta</taxon>
        <taxon>Tracheophyta</taxon>
        <taxon>Spermatophyta</taxon>
        <taxon>Magnoliopsida</taxon>
        <taxon>eudicotyledons</taxon>
        <taxon>Gunneridae</taxon>
        <taxon>Pentapetalae</taxon>
        <taxon>asterids</taxon>
        <taxon>lamiids</taxon>
        <taxon>Lamiales</taxon>
        <taxon>Lamiaceae</taxon>
        <taxon>Nepetoideae</taxon>
        <taxon>Mentheae</taxon>
        <taxon>Salviinae</taxon>
        <taxon>Salvia</taxon>
        <taxon>Salvia subgen. Calosphace</taxon>
        <taxon>core Calosphace</taxon>
    </lineage>
</organism>
<proteinExistence type="predicted"/>
<keyword evidence="2" id="KW-1185">Reference proteome</keyword>
<dbReference type="AlphaFoldDB" id="A0A8X8ZA68"/>
<dbReference type="PANTHER" id="PTHR48152:SF3">
    <property type="entry name" value="DUF946 FAMILY PROTEIN (DUF946)"/>
    <property type="match status" value="1"/>
</dbReference>
<reference evidence="1" key="1">
    <citation type="submission" date="2018-01" db="EMBL/GenBank/DDBJ databases">
        <authorList>
            <person name="Mao J.F."/>
        </authorList>
    </citation>
    <scope>NUCLEOTIDE SEQUENCE</scope>
    <source>
        <strain evidence="1">Huo1</strain>
        <tissue evidence="1">Leaf</tissue>
    </source>
</reference>
<dbReference type="PANTHER" id="PTHR48152">
    <property type="entry name" value="F1C9.34 PROTEIN"/>
    <property type="match status" value="1"/>
</dbReference>
<evidence type="ECO:0000313" key="2">
    <source>
        <dbReference type="Proteomes" id="UP000298416"/>
    </source>
</evidence>